<dbReference type="GO" id="GO:0032259">
    <property type="term" value="P:methylation"/>
    <property type="evidence" value="ECO:0007669"/>
    <property type="project" value="UniProtKB-KW"/>
</dbReference>
<organism evidence="2 3">
    <name type="scientific">Clostridium kluyveri</name>
    <dbReference type="NCBI Taxonomy" id="1534"/>
    <lineage>
        <taxon>Bacteria</taxon>
        <taxon>Bacillati</taxon>
        <taxon>Bacillota</taxon>
        <taxon>Clostridia</taxon>
        <taxon>Eubacteriales</taxon>
        <taxon>Clostridiaceae</taxon>
        <taxon>Clostridium</taxon>
    </lineage>
</organism>
<dbReference type="PANTHER" id="PTHR47739">
    <property type="entry name" value="TRNA1(VAL) (ADENINE(37)-N6)-METHYLTRANSFERASE"/>
    <property type="match status" value="1"/>
</dbReference>
<keyword evidence="2" id="KW-0808">Transferase</keyword>
<dbReference type="InterPro" id="IPR050210">
    <property type="entry name" value="tRNA_Adenine-N(6)_MTase"/>
</dbReference>
<dbReference type="PANTHER" id="PTHR47739:SF1">
    <property type="entry name" value="TRNA1(VAL) (ADENINE(37)-N6)-METHYLTRANSFERASE"/>
    <property type="match status" value="1"/>
</dbReference>
<gene>
    <name evidence="2" type="ORF">BS101_21440</name>
</gene>
<dbReference type="InterPro" id="IPR029063">
    <property type="entry name" value="SAM-dependent_MTases_sf"/>
</dbReference>
<dbReference type="InterPro" id="IPR007848">
    <property type="entry name" value="Small_mtfrase_dom"/>
</dbReference>
<dbReference type="Gene3D" id="3.40.50.150">
    <property type="entry name" value="Vaccinia Virus protein VP39"/>
    <property type="match status" value="1"/>
</dbReference>
<keyword evidence="2" id="KW-0489">Methyltransferase</keyword>
<sequence length="246" mass="27841">MNNNLLKDNETLDDLQLKGLCIIQKKDAFRFGVDAVLLANFARVKRGARIIDLCSGTGIVPFILSGKTQASKIIGIEIQKDMVEMSIRTVKFNNMENIIEFINKDLKDLNYLKSIPKADVVTVNPPYKLKGSGIINSKEKNAIARHEICCELEDVIRAAKAVLKDNGKFYMIHRPDRMADIICTMRQHGIEPKFIRMVQPSINKAPNMVLIEGQNNGGRFLKWGVPIYIRELDGSYSEEINEIYGR</sequence>
<proteinExistence type="predicted"/>
<dbReference type="OrthoDB" id="9777257at2"/>
<dbReference type="Pfam" id="PF05175">
    <property type="entry name" value="MTS"/>
    <property type="match status" value="1"/>
</dbReference>
<dbReference type="SUPFAM" id="SSF53335">
    <property type="entry name" value="S-adenosyl-L-methionine-dependent methyltransferases"/>
    <property type="match status" value="1"/>
</dbReference>
<accession>A0A1L5FDJ6</accession>
<dbReference type="GO" id="GO:0008168">
    <property type="term" value="F:methyltransferase activity"/>
    <property type="evidence" value="ECO:0007669"/>
    <property type="project" value="UniProtKB-KW"/>
</dbReference>
<dbReference type="RefSeq" id="WP_073540871.1">
    <property type="nucleotide sequence ID" value="NZ_CP018335.1"/>
</dbReference>
<dbReference type="CDD" id="cd02440">
    <property type="entry name" value="AdoMet_MTases"/>
    <property type="match status" value="1"/>
</dbReference>
<evidence type="ECO:0000259" key="1">
    <source>
        <dbReference type="Pfam" id="PF05175"/>
    </source>
</evidence>
<feature type="domain" description="Methyltransferase small" evidence="1">
    <location>
        <begin position="36"/>
        <end position="174"/>
    </location>
</feature>
<name>A0A1L5FDJ6_CLOKL</name>
<reference evidence="2 3" key="1">
    <citation type="submission" date="2016-12" db="EMBL/GenBank/DDBJ databases">
        <title>Complete genome sequence of Clostridium kluyveri JZZ isolated from the pit mud of a Chinese flavor liquor-making factory.</title>
        <authorList>
            <person name="Wang Y."/>
        </authorList>
    </citation>
    <scope>NUCLEOTIDE SEQUENCE [LARGE SCALE GENOMIC DNA]</scope>
    <source>
        <strain evidence="2 3">JZZ</strain>
    </source>
</reference>
<evidence type="ECO:0000313" key="2">
    <source>
        <dbReference type="EMBL" id="APM41084.1"/>
    </source>
</evidence>
<protein>
    <submittedName>
        <fullName evidence="2">SAM-dependent methyltransferase</fullName>
    </submittedName>
</protein>
<dbReference type="Proteomes" id="UP000184604">
    <property type="component" value="Chromosome"/>
</dbReference>
<dbReference type="EMBL" id="CP018335">
    <property type="protein sequence ID" value="APM41084.1"/>
    <property type="molecule type" value="Genomic_DNA"/>
</dbReference>
<dbReference type="AlphaFoldDB" id="A0A1L5FDJ6"/>
<evidence type="ECO:0000313" key="3">
    <source>
        <dbReference type="Proteomes" id="UP000184604"/>
    </source>
</evidence>